<dbReference type="AlphaFoldDB" id="A0A6F8YF39"/>
<reference evidence="3 4" key="1">
    <citation type="submission" date="2020-03" db="EMBL/GenBank/DDBJ databases">
        <title>Whole genome shotgun sequence of Phytohabitans suffuscus NBRC 105367.</title>
        <authorList>
            <person name="Komaki H."/>
            <person name="Tamura T."/>
        </authorList>
    </citation>
    <scope>NUCLEOTIDE SEQUENCE [LARGE SCALE GENOMIC DNA]</scope>
    <source>
        <strain evidence="3 4">NBRC 105367</strain>
    </source>
</reference>
<dbReference type="KEGG" id="psuu:Psuf_020250"/>
<accession>A0A6F8YF39</accession>
<evidence type="ECO:0000313" key="3">
    <source>
        <dbReference type="EMBL" id="BCB84712.1"/>
    </source>
</evidence>
<keyword evidence="2" id="KW-1133">Transmembrane helix</keyword>
<dbReference type="Proteomes" id="UP000503011">
    <property type="component" value="Chromosome"/>
</dbReference>
<keyword evidence="4" id="KW-1185">Reference proteome</keyword>
<organism evidence="3 4">
    <name type="scientific">Phytohabitans suffuscus</name>
    <dbReference type="NCBI Taxonomy" id="624315"/>
    <lineage>
        <taxon>Bacteria</taxon>
        <taxon>Bacillati</taxon>
        <taxon>Actinomycetota</taxon>
        <taxon>Actinomycetes</taxon>
        <taxon>Micromonosporales</taxon>
        <taxon>Micromonosporaceae</taxon>
    </lineage>
</organism>
<feature type="compositionally biased region" description="Low complexity" evidence="1">
    <location>
        <begin position="712"/>
        <end position="740"/>
    </location>
</feature>
<keyword evidence="2" id="KW-0472">Membrane</keyword>
<name>A0A6F8YF39_9ACTN</name>
<feature type="region of interest" description="Disordered" evidence="1">
    <location>
        <begin position="687"/>
        <end position="740"/>
    </location>
</feature>
<proteinExistence type="predicted"/>
<reference evidence="3 4" key="2">
    <citation type="submission" date="2020-03" db="EMBL/GenBank/DDBJ databases">
        <authorList>
            <person name="Ichikawa N."/>
            <person name="Kimura A."/>
            <person name="Kitahashi Y."/>
            <person name="Uohara A."/>
        </authorList>
    </citation>
    <scope>NUCLEOTIDE SEQUENCE [LARGE SCALE GENOMIC DNA]</scope>
    <source>
        <strain evidence="3 4">NBRC 105367</strain>
    </source>
</reference>
<feature type="transmembrane region" description="Helical" evidence="2">
    <location>
        <begin position="32"/>
        <end position="52"/>
    </location>
</feature>
<feature type="transmembrane region" description="Helical" evidence="2">
    <location>
        <begin position="639"/>
        <end position="661"/>
    </location>
</feature>
<evidence type="ECO:0000256" key="2">
    <source>
        <dbReference type="SAM" id="Phobius"/>
    </source>
</evidence>
<protein>
    <recommendedName>
        <fullName evidence="5">ABC3 transporter permease protein domain-containing protein</fullName>
    </recommendedName>
</protein>
<evidence type="ECO:0008006" key="5">
    <source>
        <dbReference type="Google" id="ProtNLM"/>
    </source>
</evidence>
<keyword evidence="2" id="KW-0812">Transmembrane</keyword>
<evidence type="ECO:0000313" key="4">
    <source>
        <dbReference type="Proteomes" id="UP000503011"/>
    </source>
</evidence>
<dbReference type="EMBL" id="AP022871">
    <property type="protein sequence ID" value="BCB84712.1"/>
    <property type="molecule type" value="Genomic_DNA"/>
</dbReference>
<sequence length="740" mass="77290">MSVGRRPVRKGGVHPAALWLTWRRLRAQRWRAMTLVLAVTCATTAFTVLGGVKVQRVEIAGAAAPAASATYDLLVLPPDTAAGTERAGGGSLLRPRRWQDVYGGITLEQARRIQRMPGVEVAAPIAMVGYILQTVHVAVPIPQGRSRVPAAYSATVTHTTDQGLSRIVQPHVSVTYVTPEAGCPAGFPYLDAQPGADPFAVRTRRARTCWSTRTGPAPEWAQGMSQPSVEDTWTFPTLVAAVDPAAEAALNNLDGAMSAGRYLPEGTPAGDGEPIPVIRADSVADDDRDEVVVARLPDAVAAAIAAGQSTAQIDRLLSETGETVVSRRTVTSAQAYQQLVAEALASPGPDAVGAYWTATAVDYVGHADGRVSVAPQPPPPAATWDPNGTPGQLPPVGASDTAARRLVAHTASPGPGGTRAPWPRLSTVGTFAPDGVSAGRRGVAAYSSQSLPGADDATRRALGGSELAPNTNPAGYPAGAPTMLMPLSRIGAFTDPAVFHDAGRDAPVSAVRVRVAGVTGTDALSTERVRTAADEISRATGLRVSVTLGATPARVSVTVPAGQHGRPALTVTETWYRESAAAVNVDAQESKSRILLLALLLVCGLAVANSTIAANRALAPELRQQARLGLLPGEIRRHLLAEVGLLALAAGLLSTLLVWLASVSRTRGSCHRTPCWRCRRRWRSGSERHWSRSGGPARPRTPTGRTADRRPGGCTPAAGCGPRSSSCRGRRAAAPSAWPR</sequence>
<evidence type="ECO:0000256" key="1">
    <source>
        <dbReference type="SAM" id="MobiDB-lite"/>
    </source>
</evidence>
<gene>
    <name evidence="3" type="ORF">Psuf_020250</name>
</gene>